<dbReference type="NCBIfam" id="TIGR03090">
    <property type="entry name" value="SASP_tlp"/>
    <property type="match status" value="1"/>
</dbReference>
<organism evidence="3 4">
    <name type="scientific">Thermoclostridium caenicola</name>
    <dbReference type="NCBI Taxonomy" id="659425"/>
    <lineage>
        <taxon>Bacteria</taxon>
        <taxon>Bacillati</taxon>
        <taxon>Bacillota</taxon>
        <taxon>Clostridia</taxon>
        <taxon>Eubacteriales</taxon>
        <taxon>Oscillospiraceae</taxon>
        <taxon>Thermoclostridium</taxon>
    </lineage>
</organism>
<dbReference type="RefSeq" id="WP_149678910.1">
    <property type="nucleotide sequence ID" value="NZ_FQZP01000029.1"/>
</dbReference>
<name>A0A1M6H5A8_9FIRM</name>
<keyword evidence="4" id="KW-1185">Reference proteome</keyword>
<dbReference type="HAMAP" id="MF_01506">
    <property type="entry name" value="Tlp"/>
    <property type="match status" value="1"/>
</dbReference>
<evidence type="ECO:0000256" key="1">
    <source>
        <dbReference type="HAMAP-Rule" id="MF_01506"/>
    </source>
</evidence>
<feature type="region of interest" description="Disordered" evidence="2">
    <location>
        <begin position="38"/>
        <end position="63"/>
    </location>
</feature>
<sequence length="78" mass="9271">MASKHKPDDRSDNVERIQETIDNTVKNMRKAEDMMALMEDGSKSKKDLKEKNERRAMSLEAMRREIREEALDRERGYQ</sequence>
<gene>
    <name evidence="1" type="primary">tlp</name>
    <name evidence="3" type="ORF">SAMN05444373_102929</name>
</gene>
<dbReference type="InterPro" id="IPR017524">
    <property type="entry name" value="SASP_thioredoxin-like"/>
</dbReference>
<dbReference type="EMBL" id="FQZP01000029">
    <property type="protein sequence ID" value="SHJ17373.1"/>
    <property type="molecule type" value="Genomic_DNA"/>
</dbReference>
<dbReference type="OrthoDB" id="1799076at2"/>
<reference evidence="3 4" key="1">
    <citation type="submission" date="2016-11" db="EMBL/GenBank/DDBJ databases">
        <authorList>
            <person name="Varghese N."/>
            <person name="Submissions S."/>
        </authorList>
    </citation>
    <scope>NUCLEOTIDE SEQUENCE [LARGE SCALE GENOMIC DNA]</scope>
    <source>
        <strain evidence="3 4">DSM 19027</strain>
    </source>
</reference>
<evidence type="ECO:0000256" key="2">
    <source>
        <dbReference type="SAM" id="MobiDB-lite"/>
    </source>
</evidence>
<accession>A0A1M6H5A8</accession>
<dbReference type="AlphaFoldDB" id="A0A1M6H5A8"/>
<dbReference type="Pfam" id="PF19824">
    <property type="entry name" value="Tlp"/>
    <property type="match status" value="1"/>
</dbReference>
<proteinExistence type="inferred from homology"/>
<evidence type="ECO:0000313" key="4">
    <source>
        <dbReference type="Proteomes" id="UP000324781"/>
    </source>
</evidence>
<feature type="compositionally biased region" description="Basic and acidic residues" evidence="2">
    <location>
        <begin position="40"/>
        <end position="63"/>
    </location>
</feature>
<comment type="similarity">
    <text evidence="1">Belongs to the Tlp family.</text>
</comment>
<dbReference type="Proteomes" id="UP000324781">
    <property type="component" value="Unassembled WGS sequence"/>
</dbReference>
<protein>
    <recommendedName>
        <fullName evidence="1">Protein Tlp homolog</fullName>
    </recommendedName>
</protein>
<evidence type="ECO:0000313" key="3">
    <source>
        <dbReference type="EMBL" id="SHJ17373.1"/>
    </source>
</evidence>